<dbReference type="AlphaFoldDB" id="A0A8H7VG42"/>
<protein>
    <submittedName>
        <fullName evidence="3">Uncharacterized protein</fullName>
    </submittedName>
</protein>
<organism evidence="3 4">
    <name type="scientific">Circinella minor</name>
    <dbReference type="NCBI Taxonomy" id="1195481"/>
    <lineage>
        <taxon>Eukaryota</taxon>
        <taxon>Fungi</taxon>
        <taxon>Fungi incertae sedis</taxon>
        <taxon>Mucoromycota</taxon>
        <taxon>Mucoromycotina</taxon>
        <taxon>Mucoromycetes</taxon>
        <taxon>Mucorales</taxon>
        <taxon>Lichtheimiaceae</taxon>
        <taxon>Circinella</taxon>
    </lineage>
</organism>
<name>A0A8H7VG42_9FUNG</name>
<gene>
    <name evidence="3" type="ORF">INT45_007127</name>
</gene>
<keyword evidence="2" id="KW-0472">Membrane</keyword>
<feature type="compositionally biased region" description="Low complexity" evidence="1">
    <location>
        <begin position="257"/>
        <end position="289"/>
    </location>
</feature>
<feature type="transmembrane region" description="Helical" evidence="2">
    <location>
        <begin position="60"/>
        <end position="79"/>
    </location>
</feature>
<proteinExistence type="predicted"/>
<reference evidence="3 4" key="1">
    <citation type="submission" date="2020-12" db="EMBL/GenBank/DDBJ databases">
        <title>Metabolic potential, ecology and presence of endohyphal bacteria is reflected in genomic diversity of Mucoromycotina.</title>
        <authorList>
            <person name="Muszewska A."/>
            <person name="Okrasinska A."/>
            <person name="Steczkiewicz K."/>
            <person name="Drgas O."/>
            <person name="Orlowska M."/>
            <person name="Perlinska-Lenart U."/>
            <person name="Aleksandrzak-Piekarczyk T."/>
            <person name="Szatraj K."/>
            <person name="Zielenkiewicz U."/>
            <person name="Pilsyk S."/>
            <person name="Malc E."/>
            <person name="Mieczkowski P."/>
            <person name="Kruszewska J.S."/>
            <person name="Biernat P."/>
            <person name="Pawlowska J."/>
        </authorList>
    </citation>
    <scope>NUCLEOTIDE SEQUENCE [LARGE SCALE GENOMIC DNA]</scope>
    <source>
        <strain evidence="3 4">CBS 142.35</strain>
    </source>
</reference>
<sequence>MALATFAVVIHRYKRCAFIVAEYEVYQNLAEYLPKEIFEQRMKTINNLVKEKYPNIYPETYMFSIAVILVIATAAFAILGRSLDISIWYPLAILIVPAMLGYGSTRRRSQYLRKFLSFQNMLDTCLKDMTTQDLTHHVKWGYRKLRECDTAHTLHLKRPLSSWTVSIVIEAIQMDPEMDTTRVIGEVLPSYAIATQDIVLDVGAPVQDTVVQLREMDLTDVPSITRSTHDRGHSPFLPPPPDYHETEPPPYNLNDRTTLNNNNNTSDMTTTTTNHNNTTTTTTTTTITQ</sequence>
<dbReference type="OrthoDB" id="2431604at2759"/>
<feature type="transmembrane region" description="Helical" evidence="2">
    <location>
        <begin position="85"/>
        <end position="104"/>
    </location>
</feature>
<evidence type="ECO:0000313" key="3">
    <source>
        <dbReference type="EMBL" id="KAG2221721.1"/>
    </source>
</evidence>
<dbReference type="EMBL" id="JAEPRB010000101">
    <property type="protein sequence ID" value="KAG2221721.1"/>
    <property type="molecule type" value="Genomic_DNA"/>
</dbReference>
<feature type="region of interest" description="Disordered" evidence="1">
    <location>
        <begin position="224"/>
        <end position="289"/>
    </location>
</feature>
<comment type="caution">
    <text evidence="3">The sequence shown here is derived from an EMBL/GenBank/DDBJ whole genome shotgun (WGS) entry which is preliminary data.</text>
</comment>
<keyword evidence="4" id="KW-1185">Reference proteome</keyword>
<keyword evidence="2" id="KW-0812">Transmembrane</keyword>
<evidence type="ECO:0000256" key="1">
    <source>
        <dbReference type="SAM" id="MobiDB-lite"/>
    </source>
</evidence>
<evidence type="ECO:0000313" key="4">
    <source>
        <dbReference type="Proteomes" id="UP000646827"/>
    </source>
</evidence>
<keyword evidence="2" id="KW-1133">Transmembrane helix</keyword>
<dbReference type="Proteomes" id="UP000646827">
    <property type="component" value="Unassembled WGS sequence"/>
</dbReference>
<accession>A0A8H7VG42</accession>
<evidence type="ECO:0000256" key="2">
    <source>
        <dbReference type="SAM" id="Phobius"/>
    </source>
</evidence>